<reference evidence="2" key="1">
    <citation type="journal article" date="2023" name="Science">
        <title>Genome structures resolve the early diversification of teleost fishes.</title>
        <authorList>
            <person name="Parey E."/>
            <person name="Louis A."/>
            <person name="Montfort J."/>
            <person name="Bouchez O."/>
            <person name="Roques C."/>
            <person name="Iampietro C."/>
            <person name="Lluch J."/>
            <person name="Castinel A."/>
            <person name="Donnadieu C."/>
            <person name="Desvignes T."/>
            <person name="Floi Bucao C."/>
            <person name="Jouanno E."/>
            <person name="Wen M."/>
            <person name="Mejri S."/>
            <person name="Dirks R."/>
            <person name="Jansen H."/>
            <person name="Henkel C."/>
            <person name="Chen W.J."/>
            <person name="Zahm M."/>
            <person name="Cabau C."/>
            <person name="Klopp C."/>
            <person name="Thompson A.W."/>
            <person name="Robinson-Rechavi M."/>
            <person name="Braasch I."/>
            <person name="Lecointre G."/>
            <person name="Bobe J."/>
            <person name="Postlethwait J.H."/>
            <person name="Berthelot C."/>
            <person name="Roest Crollius H."/>
            <person name="Guiguen Y."/>
        </authorList>
    </citation>
    <scope>NUCLEOTIDE SEQUENCE</scope>
    <source>
        <strain evidence="2">WJC10195</strain>
    </source>
</reference>
<proteinExistence type="predicted"/>
<accession>A0A9Q1IIX9</accession>
<gene>
    <name evidence="2" type="ORF">SKAU_G00338130</name>
</gene>
<evidence type="ECO:0000313" key="2">
    <source>
        <dbReference type="EMBL" id="KAJ8341522.1"/>
    </source>
</evidence>
<dbReference type="Proteomes" id="UP001152622">
    <property type="component" value="Chromosome 15"/>
</dbReference>
<dbReference type="AlphaFoldDB" id="A0A9Q1IIX9"/>
<organism evidence="2 3">
    <name type="scientific">Synaphobranchus kaupii</name>
    <name type="common">Kaup's arrowtooth eel</name>
    <dbReference type="NCBI Taxonomy" id="118154"/>
    <lineage>
        <taxon>Eukaryota</taxon>
        <taxon>Metazoa</taxon>
        <taxon>Chordata</taxon>
        <taxon>Craniata</taxon>
        <taxon>Vertebrata</taxon>
        <taxon>Euteleostomi</taxon>
        <taxon>Actinopterygii</taxon>
        <taxon>Neopterygii</taxon>
        <taxon>Teleostei</taxon>
        <taxon>Anguilliformes</taxon>
        <taxon>Synaphobranchidae</taxon>
        <taxon>Synaphobranchus</taxon>
    </lineage>
</organism>
<evidence type="ECO:0000313" key="3">
    <source>
        <dbReference type="Proteomes" id="UP001152622"/>
    </source>
</evidence>
<protein>
    <submittedName>
        <fullName evidence="2">Uncharacterized protein</fullName>
    </submittedName>
</protein>
<feature type="region of interest" description="Disordered" evidence="1">
    <location>
        <begin position="19"/>
        <end position="46"/>
    </location>
</feature>
<keyword evidence="3" id="KW-1185">Reference proteome</keyword>
<comment type="caution">
    <text evidence="2">The sequence shown here is derived from an EMBL/GenBank/DDBJ whole genome shotgun (WGS) entry which is preliminary data.</text>
</comment>
<dbReference type="EMBL" id="JAINUF010000015">
    <property type="protein sequence ID" value="KAJ8341522.1"/>
    <property type="molecule type" value="Genomic_DNA"/>
</dbReference>
<sequence>MDMTFSACQPKTWLCLRSPSADREARMRRPPGWPEPGIRQIGPDKLFGPRQLPRSLVRRGTCIEQLCGAETGPWRS</sequence>
<name>A0A9Q1IIX9_SYNKA</name>
<evidence type="ECO:0000256" key="1">
    <source>
        <dbReference type="SAM" id="MobiDB-lite"/>
    </source>
</evidence>